<gene>
    <name evidence="1" type="ORF">MNBD_GAMMA12-629</name>
</gene>
<dbReference type="EMBL" id="UOFL01000094">
    <property type="protein sequence ID" value="VAW75846.1"/>
    <property type="molecule type" value="Genomic_DNA"/>
</dbReference>
<evidence type="ECO:0000313" key="1">
    <source>
        <dbReference type="EMBL" id="VAW75846.1"/>
    </source>
</evidence>
<accession>A0A3B0Z575</accession>
<dbReference type="InterPro" id="IPR016024">
    <property type="entry name" value="ARM-type_fold"/>
</dbReference>
<proteinExistence type="predicted"/>
<organism evidence="1">
    <name type="scientific">hydrothermal vent metagenome</name>
    <dbReference type="NCBI Taxonomy" id="652676"/>
    <lineage>
        <taxon>unclassified sequences</taxon>
        <taxon>metagenomes</taxon>
        <taxon>ecological metagenomes</taxon>
    </lineage>
</organism>
<reference evidence="1" key="1">
    <citation type="submission" date="2018-06" db="EMBL/GenBank/DDBJ databases">
        <authorList>
            <person name="Zhirakovskaya E."/>
        </authorList>
    </citation>
    <scope>NUCLEOTIDE SEQUENCE</scope>
</reference>
<dbReference type="AlphaFoldDB" id="A0A3B0Z575"/>
<sequence>MPVIDKEDYKNYRKSLKDREKSVLLRLDQAIESKDAKILKRVVWRVGELEIKKALNDLHGIVGQGDDLLDYCLAWSIGRIGEKSSVAILDKLMESSGAEFVKRMALDASLNCADVKKYKKISAGIYKTLFESLQQALDKKQGHVVINELESAFRSGYQGIDQLFSLYLLSHQTPWLRAVIIDYLSTIPIKSRYFKVVRQIYKSAEFRMDAEVFGLLAWRIDTSTSMYSRFAWDFEYIRLPDSFEFIQFDQEIAKPDCRITYSGKTRDYFRTRSWRTLKRMGEVAHPAYCEMAAGLLLPFTEAQGTQSRRTDIRDWHVDEEGEWQQIVVMSKGYGAFSTYIAFNHIIHEHSEHYLLAPSKRAWLDAEASTVGQAWHEAARSEAWPELWDQYPELLVGLINHSCCELVQRFASRALFDNKEYWPTISFSDLQAWLKKPYSVTAFFAMEILQTRQSNQFENKNVLALLESGAGAARTLGREWLENDVTLLSQNAELFTAVITSIYEDVRRWGKDHIETLTFSTAISQLVITKLIAFLLRNEISKPQRETVVRDISWVLSHKFASQVRAIEMKVIEDLLQHPSPAVQSVAGEIILSHGVSAEFLPVKIFRSLMEAKAESVRDIGIKLFSQLPEPVLLNQPEMVVSFCISEHEAIRQASRPMIRVLAPRSEKFAQAILAALIPFLFRKEPISGFHADVLNIIKIDLSSVISLIDKDTNWRMLYARSRVANEFGAFLISRREANTYSVTQWAVLANHEILEVRDWAVSAFEANVGRVRQESVLAARILESEWEAVRQFAMKYFLEHFSEREWTPELLIAIADSERQDVQQYAHELMLDFFKEGQGVEYLMKLSQHPSHHVQMFVTGFLDNYASDQPERVEALQYYFRSVLSMVQRGRKVKNKVYHFLQNQAQLSESAARTVANILVPLSITMVRADRDKILELLTGIHKRFPDIEIPLVILDTRHEKSKKIVAEVNHGT</sequence>
<dbReference type="SUPFAM" id="SSF48371">
    <property type="entry name" value="ARM repeat"/>
    <property type="match status" value="1"/>
</dbReference>
<name>A0A3B0Z575_9ZZZZ</name>
<protein>
    <submittedName>
        <fullName evidence="1">Uncharacterized protein</fullName>
    </submittedName>
</protein>